<organism evidence="5 6">
    <name type="scientific">Armillaria tabescens</name>
    <name type="common">Ringless honey mushroom</name>
    <name type="synonym">Agaricus tabescens</name>
    <dbReference type="NCBI Taxonomy" id="1929756"/>
    <lineage>
        <taxon>Eukaryota</taxon>
        <taxon>Fungi</taxon>
        <taxon>Dikarya</taxon>
        <taxon>Basidiomycota</taxon>
        <taxon>Agaricomycotina</taxon>
        <taxon>Agaricomycetes</taxon>
        <taxon>Agaricomycetidae</taxon>
        <taxon>Agaricales</taxon>
        <taxon>Marasmiineae</taxon>
        <taxon>Physalacriaceae</taxon>
        <taxon>Desarmillaria</taxon>
    </lineage>
</organism>
<evidence type="ECO:0000313" key="5">
    <source>
        <dbReference type="EMBL" id="KAK0433840.1"/>
    </source>
</evidence>
<comment type="caution">
    <text evidence="5">The sequence shown here is derived from an EMBL/GenBank/DDBJ whole genome shotgun (WGS) entry which is preliminary data.</text>
</comment>
<dbReference type="InterPro" id="IPR017907">
    <property type="entry name" value="Znf_RING_CS"/>
</dbReference>
<evidence type="ECO:0000259" key="4">
    <source>
        <dbReference type="Pfam" id="PF00097"/>
    </source>
</evidence>
<keyword evidence="2" id="KW-0863">Zinc-finger</keyword>
<feature type="domain" description="Zinc finger C3HC4 RING-type" evidence="4">
    <location>
        <begin position="74"/>
        <end position="114"/>
    </location>
</feature>
<dbReference type="GO" id="GO:0008270">
    <property type="term" value="F:zinc ion binding"/>
    <property type="evidence" value="ECO:0007669"/>
    <property type="project" value="UniProtKB-KW"/>
</dbReference>
<sequence>MANNPQRISIRIRDAYSRTFQGYRLLIRLAPNNVDTVNRYLKAFDGGSRDMPLDIDDIDYDGKEEDTRGDSDILLLTCGHNFCAHCIIRHLKTHQEKPPHSARGVGSPAGCPLCTSRIRSPPSYNLFVRDVIRKWAEDIGFRPKTSPAVKVDGRRASKIVKLFFALK</sequence>
<gene>
    <name evidence="5" type="ORF">EV420DRAFT_1488934</name>
</gene>
<dbReference type="AlphaFoldDB" id="A0AA39J0E8"/>
<reference evidence="5" key="1">
    <citation type="submission" date="2023-06" db="EMBL/GenBank/DDBJ databases">
        <authorList>
            <consortium name="Lawrence Berkeley National Laboratory"/>
            <person name="Ahrendt S."/>
            <person name="Sahu N."/>
            <person name="Indic B."/>
            <person name="Wong-Bajracharya J."/>
            <person name="Merenyi Z."/>
            <person name="Ke H.-M."/>
            <person name="Monk M."/>
            <person name="Kocsube S."/>
            <person name="Drula E."/>
            <person name="Lipzen A."/>
            <person name="Balint B."/>
            <person name="Henrissat B."/>
            <person name="Andreopoulos B."/>
            <person name="Martin F.M."/>
            <person name="Harder C.B."/>
            <person name="Rigling D."/>
            <person name="Ford K.L."/>
            <person name="Foster G.D."/>
            <person name="Pangilinan J."/>
            <person name="Papanicolaou A."/>
            <person name="Barry K."/>
            <person name="LaButti K."/>
            <person name="Viragh M."/>
            <person name="Koriabine M."/>
            <person name="Yan M."/>
            <person name="Riley R."/>
            <person name="Champramary S."/>
            <person name="Plett K.L."/>
            <person name="Tsai I.J."/>
            <person name="Slot J."/>
            <person name="Sipos G."/>
            <person name="Plett J."/>
            <person name="Nagy L.G."/>
            <person name="Grigoriev I.V."/>
        </authorList>
    </citation>
    <scope>NUCLEOTIDE SEQUENCE</scope>
    <source>
        <strain evidence="5">CCBAS 213</strain>
    </source>
</reference>
<keyword evidence="3" id="KW-0862">Zinc</keyword>
<dbReference type="Gene3D" id="3.30.40.10">
    <property type="entry name" value="Zinc/RING finger domain, C3HC4 (zinc finger)"/>
    <property type="match status" value="1"/>
</dbReference>
<dbReference type="RefSeq" id="XP_060321590.1">
    <property type="nucleotide sequence ID" value="XM_060470673.1"/>
</dbReference>
<dbReference type="PROSITE" id="PS00518">
    <property type="entry name" value="ZF_RING_1"/>
    <property type="match status" value="1"/>
</dbReference>
<evidence type="ECO:0000256" key="2">
    <source>
        <dbReference type="ARBA" id="ARBA00022771"/>
    </source>
</evidence>
<dbReference type="Pfam" id="PF00097">
    <property type="entry name" value="zf-C3HC4"/>
    <property type="match status" value="1"/>
</dbReference>
<dbReference type="Proteomes" id="UP001175211">
    <property type="component" value="Unassembled WGS sequence"/>
</dbReference>
<keyword evidence="6" id="KW-1185">Reference proteome</keyword>
<dbReference type="SUPFAM" id="SSF57850">
    <property type="entry name" value="RING/U-box"/>
    <property type="match status" value="1"/>
</dbReference>
<name>A0AA39J0E8_ARMTA</name>
<dbReference type="InterPro" id="IPR018957">
    <property type="entry name" value="Znf_C3HC4_RING-type"/>
</dbReference>
<dbReference type="InterPro" id="IPR013083">
    <property type="entry name" value="Znf_RING/FYVE/PHD"/>
</dbReference>
<proteinExistence type="predicted"/>
<dbReference type="GeneID" id="85354221"/>
<protein>
    <recommendedName>
        <fullName evidence="4">Zinc finger C3HC4 RING-type domain-containing protein</fullName>
    </recommendedName>
</protein>
<evidence type="ECO:0000313" key="6">
    <source>
        <dbReference type="Proteomes" id="UP001175211"/>
    </source>
</evidence>
<accession>A0AA39J0E8</accession>
<evidence type="ECO:0000256" key="3">
    <source>
        <dbReference type="ARBA" id="ARBA00022833"/>
    </source>
</evidence>
<keyword evidence="1" id="KW-0479">Metal-binding</keyword>
<dbReference type="EMBL" id="JAUEPS010000207">
    <property type="protein sequence ID" value="KAK0433840.1"/>
    <property type="molecule type" value="Genomic_DNA"/>
</dbReference>
<evidence type="ECO:0000256" key="1">
    <source>
        <dbReference type="ARBA" id="ARBA00022723"/>
    </source>
</evidence>